<evidence type="ECO:0000313" key="1">
    <source>
        <dbReference type="EMBL" id="KPL72630.1"/>
    </source>
</evidence>
<dbReference type="RefSeq" id="WP_139044428.1">
    <property type="nucleotide sequence ID" value="NZ_BBYA01000008.1"/>
</dbReference>
<dbReference type="AlphaFoldDB" id="A0A0P6WRC1"/>
<evidence type="ECO:0000313" key="2">
    <source>
        <dbReference type="Proteomes" id="UP000050430"/>
    </source>
</evidence>
<keyword evidence="2" id="KW-1185">Reference proteome</keyword>
<proteinExistence type="predicted"/>
<protein>
    <submittedName>
        <fullName evidence="1">Uncharacterized protein</fullName>
    </submittedName>
</protein>
<gene>
    <name evidence="1" type="ORF">ADM99_05890</name>
</gene>
<reference evidence="1 2" key="1">
    <citation type="submission" date="2015-07" db="EMBL/GenBank/DDBJ databases">
        <title>Genome sequence of Leptolinea tardivitalis DSM 16556.</title>
        <authorList>
            <person name="Hemp J."/>
            <person name="Ward L.M."/>
            <person name="Pace L.A."/>
            <person name="Fischer W.W."/>
        </authorList>
    </citation>
    <scope>NUCLEOTIDE SEQUENCE [LARGE SCALE GENOMIC DNA]</scope>
    <source>
        <strain evidence="1 2">YMTK-2</strain>
    </source>
</reference>
<organism evidence="1 2">
    <name type="scientific">Leptolinea tardivitalis</name>
    <dbReference type="NCBI Taxonomy" id="229920"/>
    <lineage>
        <taxon>Bacteria</taxon>
        <taxon>Bacillati</taxon>
        <taxon>Chloroflexota</taxon>
        <taxon>Anaerolineae</taxon>
        <taxon>Anaerolineales</taxon>
        <taxon>Anaerolineaceae</taxon>
        <taxon>Leptolinea</taxon>
    </lineage>
</organism>
<name>A0A0P6WRC1_9CHLR</name>
<accession>A0A0P6WRC1</accession>
<dbReference type="Proteomes" id="UP000050430">
    <property type="component" value="Unassembled WGS sequence"/>
</dbReference>
<dbReference type="STRING" id="229920.ADM99_05890"/>
<dbReference type="EMBL" id="LGCK01000007">
    <property type="protein sequence ID" value="KPL72630.1"/>
    <property type="molecule type" value="Genomic_DNA"/>
</dbReference>
<sequence>MSFRKAAIDEKSENSIQNKMTQLVTIGEIVDAVKKLWQRSVIGCHYDIDNEKKEKCGNNANNFHAVMKSQIRNKAA</sequence>
<comment type="caution">
    <text evidence="1">The sequence shown here is derived from an EMBL/GenBank/DDBJ whole genome shotgun (WGS) entry which is preliminary data.</text>
</comment>